<dbReference type="InterPro" id="IPR029071">
    <property type="entry name" value="Ubiquitin-like_domsf"/>
</dbReference>
<dbReference type="PRINTS" id="PR00348">
    <property type="entry name" value="UBIQUITIN"/>
</dbReference>
<reference evidence="1" key="1">
    <citation type="submission" date="2024-02" db="EMBL/GenBank/DDBJ databases">
        <authorList>
            <consortium name="ELIXIR-Norway"/>
            <consortium name="Elixir Norway"/>
        </authorList>
    </citation>
    <scope>NUCLEOTIDE SEQUENCE</scope>
</reference>
<accession>A0ABP0XMY3</accession>
<evidence type="ECO:0000313" key="2">
    <source>
        <dbReference type="Proteomes" id="UP001497444"/>
    </source>
</evidence>
<protein>
    <submittedName>
        <fullName evidence="1">Uncharacterized protein</fullName>
    </submittedName>
</protein>
<evidence type="ECO:0000313" key="1">
    <source>
        <dbReference type="EMBL" id="CAK9278980.1"/>
    </source>
</evidence>
<dbReference type="PANTHER" id="PTHR15204">
    <property type="entry name" value="LARGE PROLINE-RICH PROTEIN BAG6"/>
    <property type="match status" value="1"/>
</dbReference>
<dbReference type="Pfam" id="PF00240">
    <property type="entry name" value="ubiquitin"/>
    <property type="match status" value="1"/>
</dbReference>
<dbReference type="InterPro" id="IPR019956">
    <property type="entry name" value="Ubiquitin_dom"/>
</dbReference>
<dbReference type="InterPro" id="IPR000626">
    <property type="entry name" value="Ubiquitin-like_dom"/>
</dbReference>
<gene>
    <name evidence="1" type="ORF">CSSPJE1EN1_LOCUS24458</name>
</gene>
<dbReference type="EMBL" id="OZ020104">
    <property type="protein sequence ID" value="CAK9278980.1"/>
    <property type="molecule type" value="Genomic_DNA"/>
</dbReference>
<proteinExistence type="predicted"/>
<dbReference type="SUPFAM" id="SSF54236">
    <property type="entry name" value="Ubiquitin-like"/>
    <property type="match status" value="1"/>
</dbReference>
<dbReference type="SMART" id="SM00213">
    <property type="entry name" value="UBQ"/>
    <property type="match status" value="1"/>
</dbReference>
<dbReference type="PROSITE" id="PS50053">
    <property type="entry name" value="UBIQUITIN_2"/>
    <property type="match status" value="1"/>
</dbReference>
<organism evidence="1 2">
    <name type="scientific">Sphagnum jensenii</name>
    <dbReference type="NCBI Taxonomy" id="128206"/>
    <lineage>
        <taxon>Eukaryota</taxon>
        <taxon>Viridiplantae</taxon>
        <taxon>Streptophyta</taxon>
        <taxon>Embryophyta</taxon>
        <taxon>Bryophyta</taxon>
        <taxon>Sphagnophytina</taxon>
        <taxon>Sphagnopsida</taxon>
        <taxon>Sphagnales</taxon>
        <taxon>Sphagnaceae</taxon>
        <taxon>Sphagnum</taxon>
    </lineage>
</organism>
<dbReference type="PANTHER" id="PTHR15204:SF0">
    <property type="entry name" value="LARGE PROLINE-RICH PROTEIN BAG6"/>
    <property type="match status" value="1"/>
</dbReference>
<name>A0ABP0XMY3_9BRYO</name>
<dbReference type="Proteomes" id="UP001497444">
    <property type="component" value="Chromosome 9"/>
</dbReference>
<keyword evidence="2" id="KW-1185">Reference proteome</keyword>
<dbReference type="Gene3D" id="3.10.20.90">
    <property type="entry name" value="Phosphatidylinositol 3-kinase Catalytic Subunit, Chain A, domain 1"/>
    <property type="match status" value="1"/>
</dbReference>
<sequence>MDPIQENSGDIGGSGGEGSAGTIEIKIKTLDSQSYTIQVEKNVAVPALKEKLAALVGVPADNQRLICRGKVLKDDQSLSAYNVEDGHTLHLVARPQLPPAGLVGSGGVSDAVPAQPRNRTGPISHSLLMGTLNIPDTGEGAMPDLSRIISAVLNSVGIGNVGAQNTGGTGNIPAVTVGVLPTQVVETGGAQAEERPVAGEQDTQVRGLEVQIDALYGVRPNNAAPRVPSPFQTVQQPGVVPDALTTMSQYLDRLEESFSSHEERVVTGTSVVSDVRSGVDEERRRPSPAALGVLVQRVTNLLRGQASTTLAHLADRLENEAAITDAIAREEVQRTAFNDGNLIQQIGALLLELGRTTLSLHMGQSPGEAVVNAGPAIFISPAGPNPIMVQPRPLQMSGAFPAGQSQPRPVTQVPSPAVTGPPRSIHIHIHTSDLGAVSALRSPSLSSPPPQQSAEELAHGASGTPGGVTVHQMPERADPSGPSRTLPDAGSTSGHPQGSFEASTPVHPLLARFQHQFAGQPSMVSQNPAAVPLVSQPAITPPVAVSRQPDPMTDGLQGAAGTGDRGSSISGSGGVDVASLVTSVTPLLHHLAEALQNGTPPPPPPQSSMETDVRGAEDPQTSSGSAEVASCQSIEEGGVASMEVDAGSEEGQVMAKNSKPTSGETIQAAESGGTSWPSVVSPPVGLGLGGLQPLVPRTRRRRQQSQHSEQQQSQAGQSVVRNLAMQQEGPGDSPSQSRRALPPPGLGNILRAAMGRSETQQAGPGILGQFMRSPGMETLVQQVMQGVGDVEVVSGGQHAAPAAGQGLGGMLQHMMPMMSQMLGVGSRSIRPPPADATSSRSQTEGGGSSNPSETERWKEALTPEELARWSETMTADEERQQSMPPQRPFSDVYSRGSPVAKRQKTEMEGAVQKLDAGEAAQEVLRSVADAAGTHVLSNSGVTTSTSLAQHVSQADGLADAYLAVLFHDLAARVAADPDFEDGSRFPSAAHIFRQHADAPMQVDGN</sequence>